<dbReference type="Gene3D" id="3.40.50.1820">
    <property type="entry name" value="alpha/beta hydrolase"/>
    <property type="match status" value="1"/>
</dbReference>
<evidence type="ECO:0000256" key="2">
    <source>
        <dbReference type="ARBA" id="ARBA00022825"/>
    </source>
</evidence>
<dbReference type="Gene3D" id="2.120.10.30">
    <property type="entry name" value="TolB, C-terminal domain"/>
    <property type="match status" value="1"/>
</dbReference>
<dbReference type="SUPFAM" id="SSF53474">
    <property type="entry name" value="alpha/beta-Hydrolases"/>
    <property type="match status" value="1"/>
</dbReference>
<evidence type="ECO:0000313" key="5">
    <source>
        <dbReference type="Proteomes" id="UP001596220"/>
    </source>
</evidence>
<dbReference type="SUPFAM" id="SSF69304">
    <property type="entry name" value="Tricorn protease N-terminal domain"/>
    <property type="match status" value="1"/>
</dbReference>
<name>A0ABW1PAV0_9PSEU</name>
<proteinExistence type="predicted"/>
<dbReference type="PANTHER" id="PTHR42776">
    <property type="entry name" value="SERINE PEPTIDASE S9 FAMILY MEMBER"/>
    <property type="match status" value="1"/>
</dbReference>
<dbReference type="Proteomes" id="UP001596220">
    <property type="component" value="Unassembled WGS sequence"/>
</dbReference>
<keyword evidence="2" id="KW-0645">Protease</keyword>
<evidence type="ECO:0000259" key="3">
    <source>
        <dbReference type="Pfam" id="PF00326"/>
    </source>
</evidence>
<evidence type="ECO:0000256" key="1">
    <source>
        <dbReference type="ARBA" id="ARBA00022801"/>
    </source>
</evidence>
<dbReference type="InterPro" id="IPR011659">
    <property type="entry name" value="WD40"/>
</dbReference>
<dbReference type="InterPro" id="IPR001375">
    <property type="entry name" value="Peptidase_S9_cat"/>
</dbReference>
<keyword evidence="2" id="KW-0720">Serine protease</keyword>
<keyword evidence="5" id="KW-1185">Reference proteome</keyword>
<dbReference type="Pfam" id="PF00326">
    <property type="entry name" value="Peptidase_S9"/>
    <property type="match status" value="1"/>
</dbReference>
<organism evidence="4 5">
    <name type="scientific">Saccharothrix lopnurensis</name>
    <dbReference type="NCBI Taxonomy" id="1670621"/>
    <lineage>
        <taxon>Bacteria</taxon>
        <taxon>Bacillati</taxon>
        <taxon>Actinomycetota</taxon>
        <taxon>Actinomycetes</taxon>
        <taxon>Pseudonocardiales</taxon>
        <taxon>Pseudonocardiaceae</taxon>
        <taxon>Saccharothrix</taxon>
    </lineage>
</organism>
<feature type="domain" description="Peptidase S9 prolyl oligopeptidase catalytic" evidence="3">
    <location>
        <begin position="396"/>
        <end position="612"/>
    </location>
</feature>
<dbReference type="RefSeq" id="WP_380638517.1">
    <property type="nucleotide sequence ID" value="NZ_JBHSQO010000026.1"/>
</dbReference>
<gene>
    <name evidence="4" type="ORF">ACFP3R_23390</name>
</gene>
<accession>A0ABW1PAV0</accession>
<dbReference type="InterPro" id="IPR011042">
    <property type="entry name" value="6-blade_b-propeller_TolB-like"/>
</dbReference>
<dbReference type="EMBL" id="JBHSQO010000026">
    <property type="protein sequence ID" value="MFC6092225.1"/>
    <property type="molecule type" value="Genomic_DNA"/>
</dbReference>
<keyword evidence="1" id="KW-0378">Hydrolase</keyword>
<comment type="caution">
    <text evidence="4">The sequence shown here is derived from an EMBL/GenBank/DDBJ whole genome shotgun (WGS) entry which is preliminary data.</text>
</comment>
<sequence>MSIDATSRAPLRHLLLEGERNTWPRLSPDGRSVVFVHTTDAGPELWLHGANGARRHLISHHGETIGDLRWTPDASALLYRHAPRGRERWALSHLRAPDLTPSPLVEDGSVIEYWLSRTAPGVVVHSSRTAAGVGLFRTNLDGGTERLGDQAGFHRLLVDGDLRWRGGVRLAEDGSVRVLLGPDADSAREVLAIGVEGAADLSVQGFSHDGRRLYLLTSDGAATRRLLSVDVGTGEVSTVFAHPGLDVESYPIAGEGVWFDPVGGEPDVCAVLGQRLGYHALTPGPEPVLAGLTADPDVPGVIIDRSADDRTWLVVDVHDDAPIEYRLLATGTGVSTPLFANRPELLGRPLARLEDFGFTARDGMPVPGYAMRPRHGEPPFPTVVLVHGGPAGRDWWRFHAEAQFLAELGYLSLHVNYRGSRGFGKAFRTAGDGEWGGKMQQDLYDAVEEGVRRGLVAPDRVAFHGSSYGGYAALLAACTRPDLVRCAIAISAPCDLVALTAEPPPYWQALAVRLRHQVLQPHQGPPLDAEELRSRSPAHVLGPDCAPLLVAHGVRDPRVAAAGVDEFVSRARGFDVPVRHLRFADEGHHVRANANRRVLFAEIEEFLEVHLADH</sequence>
<evidence type="ECO:0000313" key="4">
    <source>
        <dbReference type="EMBL" id="MFC6092225.1"/>
    </source>
</evidence>
<reference evidence="5" key="1">
    <citation type="journal article" date="2019" name="Int. J. Syst. Evol. Microbiol.">
        <title>The Global Catalogue of Microorganisms (GCM) 10K type strain sequencing project: providing services to taxonomists for standard genome sequencing and annotation.</title>
        <authorList>
            <consortium name="The Broad Institute Genomics Platform"/>
            <consortium name="The Broad Institute Genome Sequencing Center for Infectious Disease"/>
            <person name="Wu L."/>
            <person name="Ma J."/>
        </authorList>
    </citation>
    <scope>NUCLEOTIDE SEQUENCE [LARGE SCALE GENOMIC DNA]</scope>
    <source>
        <strain evidence="5">CGMCC 4.7246</strain>
    </source>
</reference>
<dbReference type="PANTHER" id="PTHR42776:SF27">
    <property type="entry name" value="DIPEPTIDYL PEPTIDASE FAMILY MEMBER 6"/>
    <property type="match status" value="1"/>
</dbReference>
<dbReference type="InterPro" id="IPR029058">
    <property type="entry name" value="AB_hydrolase_fold"/>
</dbReference>
<dbReference type="Pfam" id="PF07676">
    <property type="entry name" value="PD40"/>
    <property type="match status" value="1"/>
</dbReference>
<protein>
    <submittedName>
        <fullName evidence="4">S9 family peptidase</fullName>
    </submittedName>
</protein>